<gene>
    <name evidence="4" type="ORF">QVD17_19528</name>
</gene>
<keyword evidence="5" id="KW-1185">Reference proteome</keyword>
<protein>
    <recommendedName>
        <fullName evidence="3">C2 domain-containing protein</fullName>
    </recommendedName>
</protein>
<dbReference type="Gene3D" id="2.60.40.150">
    <property type="entry name" value="C2 domain"/>
    <property type="match status" value="1"/>
</dbReference>
<feature type="transmembrane region" description="Helical" evidence="2">
    <location>
        <begin position="210"/>
        <end position="231"/>
    </location>
</feature>
<sequence>MVPPPSFPSQLTSSMAASTKTMATQTKTQEMTIDQPKGEPNATSAYIIKVELLEAKNLIGANLNGTSDLYAIITCGTKKRFSSMVLGSRNPMWGEEFNFSIDALPITINYDTYYNPRLSYIFTAYTSFGFLGLVTIPNESSGHTGAVLQWYTLSSTSRQVARSLNARRTYVSMVSYQHKLAGGGVTINISLFRGLDEVFLLSTMFNESKLIFGLLLFVHFAAWPFLFLNLICTSSVRNVHQGKNENF</sequence>
<dbReference type="InterPro" id="IPR000008">
    <property type="entry name" value="C2_dom"/>
</dbReference>
<feature type="compositionally biased region" description="Polar residues" evidence="1">
    <location>
        <begin position="8"/>
        <end position="32"/>
    </location>
</feature>
<keyword evidence="2" id="KW-1133">Transmembrane helix</keyword>
<proteinExistence type="predicted"/>
<keyword evidence="2" id="KW-0472">Membrane</keyword>
<name>A0AAD8KJR6_TARER</name>
<feature type="region of interest" description="Disordered" evidence="1">
    <location>
        <begin position="1"/>
        <end position="38"/>
    </location>
</feature>
<dbReference type="InterPro" id="IPR035892">
    <property type="entry name" value="C2_domain_sf"/>
</dbReference>
<dbReference type="PANTHER" id="PTHR47038:SF7">
    <property type="entry name" value="GRAM DOMAIN, PH-LIKE DOMAIN SUPERFAMILY, VAST DOMAIN-CONTAINING PROTEIN"/>
    <property type="match status" value="1"/>
</dbReference>
<dbReference type="SUPFAM" id="SSF49562">
    <property type="entry name" value="C2 domain (Calcium/lipid-binding domain, CaLB)"/>
    <property type="match status" value="1"/>
</dbReference>
<dbReference type="SMART" id="SM00239">
    <property type="entry name" value="C2"/>
    <property type="match status" value="1"/>
</dbReference>
<dbReference type="Proteomes" id="UP001229421">
    <property type="component" value="Unassembled WGS sequence"/>
</dbReference>
<accession>A0AAD8KJR6</accession>
<dbReference type="EMBL" id="JAUHHV010000005">
    <property type="protein sequence ID" value="KAK1424207.1"/>
    <property type="molecule type" value="Genomic_DNA"/>
</dbReference>
<comment type="caution">
    <text evidence="4">The sequence shown here is derived from an EMBL/GenBank/DDBJ whole genome shotgun (WGS) entry which is preliminary data.</text>
</comment>
<evidence type="ECO:0000259" key="3">
    <source>
        <dbReference type="PROSITE" id="PS50004"/>
    </source>
</evidence>
<evidence type="ECO:0000313" key="5">
    <source>
        <dbReference type="Proteomes" id="UP001229421"/>
    </source>
</evidence>
<keyword evidence="2" id="KW-0812">Transmembrane</keyword>
<evidence type="ECO:0000256" key="1">
    <source>
        <dbReference type="SAM" id="MobiDB-lite"/>
    </source>
</evidence>
<evidence type="ECO:0000313" key="4">
    <source>
        <dbReference type="EMBL" id="KAK1424207.1"/>
    </source>
</evidence>
<dbReference type="Pfam" id="PF00168">
    <property type="entry name" value="C2"/>
    <property type="match status" value="1"/>
</dbReference>
<reference evidence="4" key="1">
    <citation type="journal article" date="2023" name="bioRxiv">
        <title>Improved chromosome-level genome assembly for marigold (Tagetes erecta).</title>
        <authorList>
            <person name="Jiang F."/>
            <person name="Yuan L."/>
            <person name="Wang S."/>
            <person name="Wang H."/>
            <person name="Xu D."/>
            <person name="Wang A."/>
            <person name="Fan W."/>
        </authorList>
    </citation>
    <scope>NUCLEOTIDE SEQUENCE</scope>
    <source>
        <strain evidence="4">WSJ</strain>
        <tissue evidence="4">Leaf</tissue>
    </source>
</reference>
<dbReference type="PROSITE" id="PS50004">
    <property type="entry name" value="C2"/>
    <property type="match status" value="1"/>
</dbReference>
<dbReference type="InterPro" id="IPR044655">
    <property type="entry name" value="BAGP1-like"/>
</dbReference>
<dbReference type="AlphaFoldDB" id="A0AAD8KJR6"/>
<evidence type="ECO:0000256" key="2">
    <source>
        <dbReference type="SAM" id="Phobius"/>
    </source>
</evidence>
<dbReference type="CDD" id="cd00030">
    <property type="entry name" value="C2"/>
    <property type="match status" value="1"/>
</dbReference>
<organism evidence="4 5">
    <name type="scientific">Tagetes erecta</name>
    <name type="common">African marigold</name>
    <dbReference type="NCBI Taxonomy" id="13708"/>
    <lineage>
        <taxon>Eukaryota</taxon>
        <taxon>Viridiplantae</taxon>
        <taxon>Streptophyta</taxon>
        <taxon>Embryophyta</taxon>
        <taxon>Tracheophyta</taxon>
        <taxon>Spermatophyta</taxon>
        <taxon>Magnoliopsida</taxon>
        <taxon>eudicotyledons</taxon>
        <taxon>Gunneridae</taxon>
        <taxon>Pentapetalae</taxon>
        <taxon>asterids</taxon>
        <taxon>campanulids</taxon>
        <taxon>Asterales</taxon>
        <taxon>Asteraceae</taxon>
        <taxon>Asteroideae</taxon>
        <taxon>Heliantheae alliance</taxon>
        <taxon>Tageteae</taxon>
        <taxon>Tagetes</taxon>
    </lineage>
</organism>
<dbReference type="PANTHER" id="PTHR47038">
    <property type="entry name" value="BAG-ASSOCIATED GRAM PROTEIN 1"/>
    <property type="match status" value="1"/>
</dbReference>
<feature type="domain" description="C2" evidence="3">
    <location>
        <begin position="27"/>
        <end position="151"/>
    </location>
</feature>